<sequence>MGNSIYTPVTLEVGNILKDVRSGKIGLPDLQRPFVWKNDKVRDLLDSMLRGYPIGYIMLWESPVEEAGKTEAIGANEKSYSSPKELVIDGQQRLTALLASFYGIPVKDKSFSERIIRVAYDPIERQFKNADASTDRDPRYISAVSEVFEANRLNKLSKFRREFIKDLNDSSLKKGLAELTDEEEDRIENGLNALLGLERYYLPTLNITANADEEMVSDIFVRVNSQGQALKQDDFIMTLLSVYEPEMRERIELFCEESHIPAQNTSYNPLIKVSPTHLIRTTVGVGFKRGRLRYAYQILRGRDLKTKETSAQTREENFEKFGKALDHVLDLNNWHAFINTLSEAGYINADQISSSNALFFNYAFYIIGKYEFKMEPLRIKRLVRRWYFASALTAYYVGSFESDFEQQLNDISKLSNSDEFEAYFDRSIEALLTDDYFRITLPADLDANEATGPTWYGFVASQIVLGAKALFSTVPLSQLVGPYSSGTKKAVDKHHLFPDNYLKEVGHIADRSNRANFTYVDYQNNIYISDDPPSEYVSKYRKDLGEDAYLKACEEHALPVDFETMDYETFLQKRRGLMSQLVKEAYEKL</sequence>
<name>A0ABS9WIL5_9ACTN</name>
<dbReference type="InterPro" id="IPR004919">
    <property type="entry name" value="GmrSD_N"/>
</dbReference>
<evidence type="ECO:0000313" key="3">
    <source>
        <dbReference type="Proteomes" id="UP001430755"/>
    </source>
</evidence>
<feature type="domain" description="GmrSD restriction endonucleases N-terminal" evidence="1">
    <location>
        <begin position="14"/>
        <end position="239"/>
    </location>
</feature>
<proteinExistence type="predicted"/>
<dbReference type="EMBL" id="JAJMLW010000003">
    <property type="protein sequence ID" value="MCI2242297.1"/>
    <property type="molecule type" value="Genomic_DNA"/>
</dbReference>
<dbReference type="PANTHER" id="PTHR37292:SF2">
    <property type="entry name" value="DUF262 DOMAIN-CONTAINING PROTEIN"/>
    <property type="match status" value="1"/>
</dbReference>
<dbReference type="PANTHER" id="PTHR37292">
    <property type="entry name" value="VNG6097C"/>
    <property type="match status" value="1"/>
</dbReference>
<protein>
    <submittedName>
        <fullName evidence="2">DUF262 domain-containing protein</fullName>
    </submittedName>
</protein>
<gene>
    <name evidence="2" type="ORF">LPT13_08040</name>
</gene>
<accession>A0ABS9WIL5</accession>
<reference evidence="2" key="1">
    <citation type="submission" date="2021-11" db="EMBL/GenBank/DDBJ databases">
        <title>A Novel Adlercreutzia Species, isolated from a Allomyrina dichotoma larva feces.</title>
        <authorList>
            <person name="Suh M.K."/>
        </authorList>
    </citation>
    <scope>NUCLEOTIDE SEQUENCE</scope>
    <source>
        <strain evidence="2">JBNU-10</strain>
    </source>
</reference>
<dbReference type="Proteomes" id="UP001430755">
    <property type="component" value="Unassembled WGS sequence"/>
</dbReference>
<evidence type="ECO:0000259" key="1">
    <source>
        <dbReference type="Pfam" id="PF03235"/>
    </source>
</evidence>
<dbReference type="RefSeq" id="WP_242165421.1">
    <property type="nucleotide sequence ID" value="NZ_JAJMLW010000003.1"/>
</dbReference>
<evidence type="ECO:0000313" key="2">
    <source>
        <dbReference type="EMBL" id="MCI2242297.1"/>
    </source>
</evidence>
<keyword evidence="3" id="KW-1185">Reference proteome</keyword>
<dbReference type="Pfam" id="PF03235">
    <property type="entry name" value="GmrSD_N"/>
    <property type="match status" value="1"/>
</dbReference>
<organism evidence="2 3">
    <name type="scientific">Adlercreutzia faecimuris</name>
    <dbReference type="NCBI Taxonomy" id="2897341"/>
    <lineage>
        <taxon>Bacteria</taxon>
        <taxon>Bacillati</taxon>
        <taxon>Actinomycetota</taxon>
        <taxon>Coriobacteriia</taxon>
        <taxon>Eggerthellales</taxon>
        <taxon>Eggerthellaceae</taxon>
        <taxon>Adlercreutzia</taxon>
    </lineage>
</organism>
<comment type="caution">
    <text evidence="2">The sequence shown here is derived from an EMBL/GenBank/DDBJ whole genome shotgun (WGS) entry which is preliminary data.</text>
</comment>